<evidence type="ECO:0000256" key="5">
    <source>
        <dbReference type="ARBA" id="ARBA00022679"/>
    </source>
</evidence>
<dbReference type="Pfam" id="PF08376">
    <property type="entry name" value="NIT"/>
    <property type="match status" value="1"/>
</dbReference>
<keyword evidence="8" id="KW-1133">Transmembrane helix</keyword>
<feature type="compositionally biased region" description="Low complexity" evidence="10">
    <location>
        <begin position="744"/>
        <end position="756"/>
    </location>
</feature>
<dbReference type="PROSITE" id="PS50906">
    <property type="entry name" value="NIT"/>
    <property type="match status" value="1"/>
</dbReference>
<dbReference type="SUPFAM" id="SSF55874">
    <property type="entry name" value="ATPase domain of HSP90 chaperone/DNA topoisomerase II/histidine kinase"/>
    <property type="match status" value="1"/>
</dbReference>
<dbReference type="InterPro" id="IPR003660">
    <property type="entry name" value="HAMP_dom"/>
</dbReference>
<keyword evidence="9" id="KW-0902">Two-component regulatory system</keyword>
<sequence length="839" mass="89840">MRLRNARLRTKITALLMSLVALWVFAAWVTLREGVNLLWVSTLNSNVAQPIVDLQPELQRERQLSLIRLGAPGVQQRAALSSQRLRTDNAVAKFRKLAQAERVKLAQDKTLKQAIAAGLAQLSQLPQDRAKVDSGMIGFEEAQNAYSAAVESLFTIDDSLASLDDKKYAKDVRVSLQLNRAAEVVSQENALVSGVLASGRLARSEYLQLVQVIGAQRYTFGKALEAIEGSDRATYEVLTSDGPFTRMRALENTLLNKSRLNHPAPVTSAQWRAVADPTTTQLSKAVFDYGDKLVDRATPIAIGVIVRLLLAGGLGLLAVIASIIVSITTARDLMRQLEKLRIAARELADKRLPGVVERLGRGEKVDVASEAPPLRFGEDEVGQVGHAFNSVQETAIRTAVEQAELRRGIRDILLSLARRSQALVHRQLTLLDTMERRQDDSAELEDLFHVDHLATRMRRNAENLIVLSGATPARGWRRPVPMIDVVRSAVAEVEDYTRVTVMPMGEVALAGRAVGDIVHLLAELIENAVSFSPPYTQAQVSGHPVAHGYAVEIEDRGLGMTDEILADINERVTDPPEFNLSSSAHLGLYVVGRLAMRYDVKVSLKHSSYGGTTAVVLIPHELVVEGADGERETRAAAAGVPVGVTAGGMTATSYDDVPARVTEATVLEPPALPSPAEPSTPASARSATSASAEATGPASEPSAAAPSTPSANGKSGTLPPLPRRTSTTPREAEPAEPTEPAEPAEPASASSSQTTPGGLPVRVPQASISPALRTDGPTSASDADGEAQDDDVPTPEEIRKSFGGLQAGTRRGRTDAARSRTDATDDTSTPDEDAQEDNQ</sequence>
<dbReference type="PANTHER" id="PTHR45436">
    <property type="entry name" value="SENSOR HISTIDINE KINASE YKOH"/>
    <property type="match status" value="1"/>
</dbReference>
<dbReference type="SMART" id="SM00304">
    <property type="entry name" value="HAMP"/>
    <property type="match status" value="1"/>
</dbReference>
<evidence type="ECO:0000256" key="1">
    <source>
        <dbReference type="ARBA" id="ARBA00000085"/>
    </source>
</evidence>
<dbReference type="AlphaFoldDB" id="A0A9W6RCZ8"/>
<organism evidence="12 13">
    <name type="scientific">Actinoallomurus iriomotensis</name>
    <dbReference type="NCBI Taxonomy" id="478107"/>
    <lineage>
        <taxon>Bacteria</taxon>
        <taxon>Bacillati</taxon>
        <taxon>Actinomycetota</taxon>
        <taxon>Actinomycetes</taxon>
        <taxon>Streptosporangiales</taxon>
        <taxon>Thermomonosporaceae</taxon>
        <taxon>Actinoallomurus</taxon>
    </lineage>
</organism>
<evidence type="ECO:0000256" key="6">
    <source>
        <dbReference type="ARBA" id="ARBA00022692"/>
    </source>
</evidence>
<evidence type="ECO:0000256" key="4">
    <source>
        <dbReference type="ARBA" id="ARBA00022553"/>
    </source>
</evidence>
<reference evidence="12" key="1">
    <citation type="submission" date="2023-03" db="EMBL/GenBank/DDBJ databases">
        <title>Actinoallomurus iriomotensis NBRC 103681.</title>
        <authorList>
            <person name="Ichikawa N."/>
            <person name="Sato H."/>
            <person name="Tonouchi N."/>
        </authorList>
    </citation>
    <scope>NUCLEOTIDE SEQUENCE</scope>
    <source>
        <strain evidence="12">NBRC 103681</strain>
    </source>
</reference>
<keyword evidence="8" id="KW-0472">Membrane</keyword>
<evidence type="ECO:0000256" key="10">
    <source>
        <dbReference type="SAM" id="MobiDB-lite"/>
    </source>
</evidence>
<dbReference type="Pfam" id="PF02518">
    <property type="entry name" value="HATPase_c"/>
    <property type="match status" value="1"/>
</dbReference>
<dbReference type="Proteomes" id="UP001165135">
    <property type="component" value="Unassembled WGS sequence"/>
</dbReference>
<dbReference type="InterPro" id="IPR036890">
    <property type="entry name" value="HATPase_C_sf"/>
</dbReference>
<evidence type="ECO:0000256" key="2">
    <source>
        <dbReference type="ARBA" id="ARBA00004370"/>
    </source>
</evidence>
<dbReference type="SMART" id="SM00387">
    <property type="entry name" value="HATPase_c"/>
    <property type="match status" value="1"/>
</dbReference>
<proteinExistence type="predicted"/>
<keyword evidence="5" id="KW-0808">Transferase</keyword>
<evidence type="ECO:0000256" key="7">
    <source>
        <dbReference type="ARBA" id="ARBA00022777"/>
    </source>
</evidence>
<keyword evidence="4" id="KW-0597">Phosphoprotein</keyword>
<gene>
    <name evidence="12" type="ORF">Airi01_000540</name>
</gene>
<feature type="domain" description="NIT" evidence="11">
    <location>
        <begin position="49"/>
        <end position="300"/>
    </location>
</feature>
<dbReference type="Gene3D" id="6.10.340.10">
    <property type="match status" value="1"/>
</dbReference>
<dbReference type="EMBL" id="BSTJ01000001">
    <property type="protein sequence ID" value="GLY71787.1"/>
    <property type="molecule type" value="Genomic_DNA"/>
</dbReference>
<evidence type="ECO:0000313" key="12">
    <source>
        <dbReference type="EMBL" id="GLY71787.1"/>
    </source>
</evidence>
<feature type="compositionally biased region" description="Acidic residues" evidence="10">
    <location>
        <begin position="824"/>
        <end position="839"/>
    </location>
</feature>
<dbReference type="Gene3D" id="3.30.565.10">
    <property type="entry name" value="Histidine kinase-like ATPase, C-terminal domain"/>
    <property type="match status" value="1"/>
</dbReference>
<dbReference type="GO" id="GO:0005886">
    <property type="term" value="C:plasma membrane"/>
    <property type="evidence" value="ECO:0007669"/>
    <property type="project" value="TreeGrafter"/>
</dbReference>
<keyword evidence="7" id="KW-0418">Kinase</keyword>
<feature type="compositionally biased region" description="Acidic residues" evidence="10">
    <location>
        <begin position="783"/>
        <end position="794"/>
    </location>
</feature>
<feature type="compositionally biased region" description="Basic and acidic residues" evidence="10">
    <location>
        <begin position="812"/>
        <end position="823"/>
    </location>
</feature>
<name>A0A9W6RCZ8_9ACTN</name>
<protein>
    <recommendedName>
        <fullName evidence="3">histidine kinase</fullName>
        <ecNumber evidence="3">2.7.13.3</ecNumber>
    </recommendedName>
</protein>
<dbReference type="InterPro" id="IPR010910">
    <property type="entry name" value="Nitrate/nitrite_sensing_bac"/>
</dbReference>
<comment type="catalytic activity">
    <reaction evidence="1">
        <text>ATP + protein L-histidine = ADP + protein N-phospho-L-histidine.</text>
        <dbReference type="EC" id="2.7.13.3"/>
    </reaction>
</comment>
<comment type="subcellular location">
    <subcellularLocation>
        <location evidence="2">Membrane</location>
    </subcellularLocation>
</comment>
<evidence type="ECO:0000256" key="3">
    <source>
        <dbReference type="ARBA" id="ARBA00012438"/>
    </source>
</evidence>
<dbReference type="InterPro" id="IPR003594">
    <property type="entry name" value="HATPase_dom"/>
</dbReference>
<keyword evidence="6" id="KW-0812">Transmembrane</keyword>
<dbReference type="EC" id="2.7.13.3" evidence="3"/>
<dbReference type="InterPro" id="IPR050428">
    <property type="entry name" value="TCS_sensor_his_kinase"/>
</dbReference>
<feature type="region of interest" description="Disordered" evidence="10">
    <location>
        <begin position="667"/>
        <end position="839"/>
    </location>
</feature>
<dbReference type="InterPro" id="IPR013587">
    <property type="entry name" value="Nitrate/nitrite_sensing"/>
</dbReference>
<evidence type="ECO:0000256" key="8">
    <source>
        <dbReference type="ARBA" id="ARBA00022989"/>
    </source>
</evidence>
<evidence type="ECO:0000256" key="9">
    <source>
        <dbReference type="ARBA" id="ARBA00023012"/>
    </source>
</evidence>
<dbReference type="PANTHER" id="PTHR45436:SF5">
    <property type="entry name" value="SENSOR HISTIDINE KINASE TRCS"/>
    <property type="match status" value="1"/>
</dbReference>
<dbReference type="GO" id="GO:0004673">
    <property type="term" value="F:protein histidine kinase activity"/>
    <property type="evidence" value="ECO:0007669"/>
    <property type="project" value="UniProtKB-EC"/>
</dbReference>
<feature type="compositionally biased region" description="Low complexity" evidence="10">
    <location>
        <begin position="679"/>
        <end position="711"/>
    </location>
</feature>
<accession>A0A9W6RCZ8</accession>
<evidence type="ECO:0000259" key="11">
    <source>
        <dbReference type="PROSITE" id="PS50906"/>
    </source>
</evidence>
<comment type="caution">
    <text evidence="12">The sequence shown here is derived from an EMBL/GenBank/DDBJ whole genome shotgun (WGS) entry which is preliminary data.</text>
</comment>
<dbReference type="RefSeq" id="WP_285616718.1">
    <property type="nucleotide sequence ID" value="NZ_BSTJ01000001.1"/>
</dbReference>
<dbReference type="GO" id="GO:0000160">
    <property type="term" value="P:phosphorelay signal transduction system"/>
    <property type="evidence" value="ECO:0007669"/>
    <property type="project" value="UniProtKB-KW"/>
</dbReference>
<evidence type="ECO:0000313" key="13">
    <source>
        <dbReference type="Proteomes" id="UP001165135"/>
    </source>
</evidence>